<feature type="transmembrane region" description="Helical" evidence="8">
    <location>
        <begin position="37"/>
        <end position="60"/>
    </location>
</feature>
<feature type="transmembrane region" description="Helical" evidence="8">
    <location>
        <begin position="230"/>
        <end position="255"/>
    </location>
</feature>
<reference evidence="10" key="1">
    <citation type="submission" date="2025-08" db="UniProtKB">
        <authorList>
            <consortium name="RefSeq"/>
        </authorList>
    </citation>
    <scope>IDENTIFICATION</scope>
</reference>
<dbReference type="RefSeq" id="XP_011497297.1">
    <property type="nucleotide sequence ID" value="XM_011498995.1"/>
</dbReference>
<evidence type="ECO:0000256" key="3">
    <source>
        <dbReference type="ARBA" id="ARBA00022692"/>
    </source>
</evidence>
<keyword evidence="3 8" id="KW-0812">Transmembrane</keyword>
<dbReference type="GeneID" id="105361741"/>
<keyword evidence="9" id="KW-1185">Reference proteome</keyword>
<evidence type="ECO:0000256" key="1">
    <source>
        <dbReference type="ARBA" id="ARBA00004477"/>
    </source>
</evidence>
<dbReference type="CTD" id="31245"/>
<evidence type="ECO:0000313" key="10">
    <source>
        <dbReference type="RefSeq" id="XP_011497297.1"/>
    </source>
</evidence>
<evidence type="ECO:0000256" key="8">
    <source>
        <dbReference type="SAM" id="Phobius"/>
    </source>
</evidence>
<keyword evidence="7 8" id="KW-0472">Membrane</keyword>
<proteinExistence type="predicted"/>
<dbReference type="GO" id="GO:0005789">
    <property type="term" value="C:endoplasmic reticulum membrane"/>
    <property type="evidence" value="ECO:0007669"/>
    <property type="project" value="UniProtKB-SubCell"/>
</dbReference>
<evidence type="ECO:0000256" key="2">
    <source>
        <dbReference type="ARBA" id="ARBA00022064"/>
    </source>
</evidence>
<evidence type="ECO:0000256" key="7">
    <source>
        <dbReference type="ARBA" id="ARBA00023136"/>
    </source>
</evidence>
<keyword evidence="6" id="KW-0443">Lipid metabolism</keyword>
<sequence>MIISNLIQRIHEKWFNVQKKTTEGVQSAKDAVFRGGLIIICAILIIWISIFLYTAFYYAYMPNMTYVRPVHLQFESCDQEKGVCSYPSGYVQLTKKQQLLMVGQPYRVNLQLEMPESPANKELGMFMVCAQLRSRDGVLVEHACRSAMLHYRSSLLHMLTTFTFSPMMIFGTTEEKQNIVLELFGSFEEDQSHPVTIIYVEIQSRHIEFYSASIMINAHLSGLRYLMFHWPLLSAIVGISTNLFFIVLICILSYIHFASEEENFDETFSYEKGEVNEEKNKTLSDDSNSDVPSVEHISLQEEMSEGESSLHVTDPILGKSSFIEDITDKVQIN</sequence>
<protein>
    <recommendedName>
        <fullName evidence="2">Seipin</fullName>
    </recommendedName>
</protein>
<evidence type="ECO:0000256" key="5">
    <source>
        <dbReference type="ARBA" id="ARBA00022989"/>
    </source>
</evidence>
<dbReference type="GO" id="GO:0140042">
    <property type="term" value="P:lipid droplet formation"/>
    <property type="evidence" value="ECO:0007669"/>
    <property type="project" value="UniProtKB-ARBA"/>
</dbReference>
<dbReference type="PANTHER" id="PTHR21212">
    <property type="entry name" value="BERNARDINELLI-SEIP CONGENITAL LIPODYSTROPHY 2 HOMOLOG BSCL2 PROTEIN"/>
    <property type="match status" value="1"/>
</dbReference>
<dbReference type="Pfam" id="PF06775">
    <property type="entry name" value="Seipin"/>
    <property type="match status" value="1"/>
</dbReference>
<evidence type="ECO:0000256" key="4">
    <source>
        <dbReference type="ARBA" id="ARBA00022824"/>
    </source>
</evidence>
<dbReference type="KEGG" id="csol:105361741"/>
<dbReference type="GO" id="GO:0006629">
    <property type="term" value="P:lipid metabolic process"/>
    <property type="evidence" value="ECO:0007669"/>
    <property type="project" value="UniProtKB-KW"/>
</dbReference>
<dbReference type="InterPro" id="IPR009617">
    <property type="entry name" value="Seipin"/>
</dbReference>
<evidence type="ECO:0000256" key="6">
    <source>
        <dbReference type="ARBA" id="ARBA00023098"/>
    </source>
</evidence>
<name>A0AAJ7DUW6_9HYME</name>
<organism evidence="9 10">
    <name type="scientific">Ceratosolen solmsi marchali</name>
    <dbReference type="NCBI Taxonomy" id="326594"/>
    <lineage>
        <taxon>Eukaryota</taxon>
        <taxon>Metazoa</taxon>
        <taxon>Ecdysozoa</taxon>
        <taxon>Arthropoda</taxon>
        <taxon>Hexapoda</taxon>
        <taxon>Insecta</taxon>
        <taxon>Pterygota</taxon>
        <taxon>Neoptera</taxon>
        <taxon>Endopterygota</taxon>
        <taxon>Hymenoptera</taxon>
        <taxon>Apocrita</taxon>
        <taxon>Proctotrupomorpha</taxon>
        <taxon>Chalcidoidea</taxon>
        <taxon>Agaonidae</taxon>
        <taxon>Agaoninae</taxon>
        <taxon>Ceratosolen</taxon>
    </lineage>
</organism>
<keyword evidence="4" id="KW-0256">Endoplasmic reticulum</keyword>
<dbReference type="CDD" id="cd23995">
    <property type="entry name" value="Seipin_BSCL2_like"/>
    <property type="match status" value="1"/>
</dbReference>
<comment type="subcellular location">
    <subcellularLocation>
        <location evidence="1">Endoplasmic reticulum membrane</location>
        <topology evidence="1">Multi-pass membrane protein</topology>
    </subcellularLocation>
</comment>
<accession>A0AAJ7DUW6</accession>
<dbReference type="PANTHER" id="PTHR21212:SF0">
    <property type="entry name" value="SEIPIN"/>
    <property type="match status" value="1"/>
</dbReference>
<dbReference type="Proteomes" id="UP000695007">
    <property type="component" value="Unplaced"/>
</dbReference>
<gene>
    <name evidence="10" type="primary">LOC105361741</name>
</gene>
<dbReference type="AlphaFoldDB" id="A0AAJ7DUW6"/>
<evidence type="ECO:0000313" key="9">
    <source>
        <dbReference type="Proteomes" id="UP000695007"/>
    </source>
</evidence>
<keyword evidence="5 8" id="KW-1133">Transmembrane helix</keyword>